<dbReference type="InterPro" id="IPR013112">
    <property type="entry name" value="FAD-bd_8"/>
</dbReference>
<keyword evidence="12" id="KW-0325">Glycoprotein</keyword>
<dbReference type="SUPFAM" id="SSF63380">
    <property type="entry name" value="Riboflavin synthase domain-like"/>
    <property type="match status" value="1"/>
</dbReference>
<dbReference type="Gene3D" id="3.40.50.80">
    <property type="entry name" value="Nucleotide-binding domain of ferredoxin-NADP reductase (FNR) module"/>
    <property type="match status" value="1"/>
</dbReference>
<dbReference type="PANTHER" id="PTHR32361">
    <property type="entry name" value="FERRIC/CUPRIC REDUCTASE TRANSMEMBRANE COMPONENT"/>
    <property type="match status" value="1"/>
</dbReference>
<name>A0A8K0TJZ9_9PEZI</name>
<evidence type="ECO:0000259" key="16">
    <source>
        <dbReference type="PROSITE" id="PS51384"/>
    </source>
</evidence>
<dbReference type="PROSITE" id="PS51384">
    <property type="entry name" value="FAD_FR"/>
    <property type="match status" value="1"/>
</dbReference>
<keyword evidence="11 15" id="KW-0472">Membrane</keyword>
<dbReference type="Pfam" id="PF08022">
    <property type="entry name" value="FAD_binding_8"/>
    <property type="match status" value="1"/>
</dbReference>
<reference evidence="17" key="1">
    <citation type="journal article" date="2021" name="Nat. Commun.">
        <title>Genetic determinants of endophytism in the Arabidopsis root mycobiome.</title>
        <authorList>
            <person name="Mesny F."/>
            <person name="Miyauchi S."/>
            <person name="Thiergart T."/>
            <person name="Pickel B."/>
            <person name="Atanasova L."/>
            <person name="Karlsson M."/>
            <person name="Huettel B."/>
            <person name="Barry K.W."/>
            <person name="Haridas S."/>
            <person name="Chen C."/>
            <person name="Bauer D."/>
            <person name="Andreopoulos W."/>
            <person name="Pangilinan J."/>
            <person name="LaButti K."/>
            <person name="Riley R."/>
            <person name="Lipzen A."/>
            <person name="Clum A."/>
            <person name="Drula E."/>
            <person name="Henrissat B."/>
            <person name="Kohler A."/>
            <person name="Grigoriev I.V."/>
            <person name="Martin F.M."/>
            <person name="Hacquard S."/>
        </authorList>
    </citation>
    <scope>NUCLEOTIDE SEQUENCE</scope>
    <source>
        <strain evidence="17">MPI-CAGE-AT-0016</strain>
    </source>
</reference>
<feature type="transmembrane region" description="Helical" evidence="15">
    <location>
        <begin position="223"/>
        <end position="243"/>
    </location>
</feature>
<keyword evidence="6 15" id="KW-0812">Transmembrane</keyword>
<accession>A0A8K0TJZ9</accession>
<feature type="transmembrane region" description="Helical" evidence="15">
    <location>
        <begin position="185"/>
        <end position="203"/>
    </location>
</feature>
<feature type="transmembrane region" description="Helical" evidence="15">
    <location>
        <begin position="250"/>
        <end position="270"/>
    </location>
</feature>
<keyword evidence="9" id="KW-0560">Oxidoreductase</keyword>
<dbReference type="GO" id="GO:0052851">
    <property type="term" value="F:ferric-chelate reductase (NADPH) activity"/>
    <property type="evidence" value="ECO:0007669"/>
    <property type="project" value="UniProtKB-EC"/>
</dbReference>
<keyword evidence="8 15" id="KW-1133">Transmembrane helix</keyword>
<dbReference type="SFLD" id="SFLDS00052">
    <property type="entry name" value="Ferric_Reductase_Domain"/>
    <property type="match status" value="1"/>
</dbReference>
<keyword evidence="10" id="KW-0406">Ion transport</keyword>
<dbReference type="Pfam" id="PF01794">
    <property type="entry name" value="Ferric_reduct"/>
    <property type="match status" value="1"/>
</dbReference>
<dbReference type="SUPFAM" id="SSF52343">
    <property type="entry name" value="Ferredoxin reductase-like, C-terminal NADP-linked domain"/>
    <property type="match status" value="1"/>
</dbReference>
<dbReference type="GO" id="GO:0015677">
    <property type="term" value="P:copper ion import"/>
    <property type="evidence" value="ECO:0007669"/>
    <property type="project" value="TreeGrafter"/>
</dbReference>
<dbReference type="InterPro" id="IPR013121">
    <property type="entry name" value="Fe_red_NAD-bd_6"/>
</dbReference>
<protein>
    <recommendedName>
        <fullName evidence="3">ferric-chelate reductase (NADPH)</fullName>
        <ecNumber evidence="3">1.16.1.9</ecNumber>
    </recommendedName>
</protein>
<evidence type="ECO:0000256" key="6">
    <source>
        <dbReference type="ARBA" id="ARBA00022692"/>
    </source>
</evidence>
<evidence type="ECO:0000256" key="1">
    <source>
        <dbReference type="ARBA" id="ARBA00004651"/>
    </source>
</evidence>
<keyword evidence="4" id="KW-0813">Transport</keyword>
<comment type="subcellular location">
    <subcellularLocation>
        <location evidence="1">Cell membrane</location>
        <topology evidence="1">Multi-pass membrane protein</topology>
    </subcellularLocation>
</comment>
<dbReference type="InterPro" id="IPR039261">
    <property type="entry name" value="FNR_nucleotide-bd"/>
</dbReference>
<dbReference type="CDD" id="cd06186">
    <property type="entry name" value="NOX_Duox_like_FAD_NADP"/>
    <property type="match status" value="1"/>
</dbReference>
<feature type="transmembrane region" description="Helical" evidence="15">
    <location>
        <begin position="147"/>
        <end position="173"/>
    </location>
</feature>
<dbReference type="EMBL" id="JAGPXD010000002">
    <property type="protein sequence ID" value="KAH7366971.1"/>
    <property type="molecule type" value="Genomic_DNA"/>
</dbReference>
<dbReference type="EC" id="1.16.1.9" evidence="3"/>
<proteinExistence type="inferred from homology"/>
<keyword evidence="18" id="KW-1185">Reference proteome</keyword>
<evidence type="ECO:0000256" key="5">
    <source>
        <dbReference type="ARBA" id="ARBA00022475"/>
    </source>
</evidence>
<dbReference type="InterPro" id="IPR013130">
    <property type="entry name" value="Fe3_Rdtase_TM_dom"/>
</dbReference>
<dbReference type="PANTHER" id="PTHR32361:SF9">
    <property type="entry name" value="FERRIC REDUCTASE TRANSMEMBRANE COMPONENT 3-RELATED"/>
    <property type="match status" value="1"/>
</dbReference>
<feature type="transmembrane region" description="Helical" evidence="15">
    <location>
        <begin position="32"/>
        <end position="52"/>
    </location>
</feature>
<feature type="domain" description="FAD-binding FR-type" evidence="16">
    <location>
        <begin position="320"/>
        <end position="424"/>
    </location>
</feature>
<dbReference type="InterPro" id="IPR017927">
    <property type="entry name" value="FAD-bd_FR_type"/>
</dbReference>
<dbReference type="GO" id="GO:0005886">
    <property type="term" value="C:plasma membrane"/>
    <property type="evidence" value="ECO:0007669"/>
    <property type="project" value="UniProtKB-SubCell"/>
</dbReference>
<evidence type="ECO:0000256" key="2">
    <source>
        <dbReference type="ARBA" id="ARBA00006278"/>
    </source>
</evidence>
<keyword evidence="7" id="KW-0249">Electron transport</keyword>
<dbReference type="AlphaFoldDB" id="A0A8K0TJZ9"/>
<sequence length="626" mass="69822">MDGMDMSDMGGMGMDMGSSMFRTTDEAFSHDFWFIIAALTACVFLFKTLTWAEASWRIRIASSHPSSNPSRPSNLLRQALATTTALFREAAHPRLWLIRRRSLDFLNPPPLGRVLVLFAYWAVVIYMLVSGAIVSDAYFWERIGYRAAWVSIMQVPLLYLLSAKCSLLGYLLGAGHERLNWLHRWVGRTLLVTATIHGFHFYAEWAQADLVQVEMEMMSNIVPYGFGAWAVLLWTLAVSVAPLRRLAYEVFVAQHIASAAVFLWLLYVHVPKYARYYVWFAIAAWASDRLGRLVLFICVNYIPVLRTRSSKGCRCQSASKRPWFGHAADVRAVDDQVTIISVHHTISRWRPGQHFYVWMPRLGLLETHPYTVMCTSACGCGLQFVVRKHSGFSRRLHEFGLKNPGDSSATTALVTGPYGSPAAWHTFETLVLISGSTGASFTLSILQGVLDASRVTCNRRVEVVCLARTKSELTFYEGQIRRLARESGRTSLCIQVRLILTGENGQTGDDAWSESNEAVEKPPLPTDEEASIGHDGMRCRGGLEGCSPREGGAELEVSYQTSRPDLEEIIRRPVEAARGETSVVVCAGGSLTSRVRNVVSKLSDERGVHKGTGAQGIHLHVEEYSF</sequence>
<dbReference type="Proteomes" id="UP000813385">
    <property type="component" value="Unassembled WGS sequence"/>
</dbReference>
<dbReference type="OrthoDB" id="3944240at2759"/>
<dbReference type="Pfam" id="PF08030">
    <property type="entry name" value="NAD_binding_6"/>
    <property type="match status" value="1"/>
</dbReference>
<dbReference type="SFLD" id="SFLDG01168">
    <property type="entry name" value="Ferric_reductase_subgroup_(FRE"/>
    <property type="match status" value="1"/>
</dbReference>
<comment type="caution">
    <text evidence="17">The sequence shown here is derived from an EMBL/GenBank/DDBJ whole genome shotgun (WGS) entry which is preliminary data.</text>
</comment>
<feature type="transmembrane region" description="Helical" evidence="15">
    <location>
        <begin position="114"/>
        <end position="135"/>
    </location>
</feature>
<evidence type="ECO:0000256" key="3">
    <source>
        <dbReference type="ARBA" id="ARBA00012668"/>
    </source>
</evidence>
<comment type="catalytic activity">
    <reaction evidence="13">
        <text>2 a Fe(II)-siderophore + NADP(+) + H(+) = 2 a Fe(III)-siderophore + NADPH</text>
        <dbReference type="Rhea" id="RHEA:28795"/>
        <dbReference type="Rhea" id="RHEA-COMP:11342"/>
        <dbReference type="Rhea" id="RHEA-COMP:11344"/>
        <dbReference type="ChEBI" id="CHEBI:15378"/>
        <dbReference type="ChEBI" id="CHEBI:29033"/>
        <dbReference type="ChEBI" id="CHEBI:29034"/>
        <dbReference type="ChEBI" id="CHEBI:57783"/>
        <dbReference type="ChEBI" id="CHEBI:58349"/>
        <dbReference type="EC" id="1.16.1.9"/>
    </reaction>
</comment>
<evidence type="ECO:0000256" key="13">
    <source>
        <dbReference type="ARBA" id="ARBA00048483"/>
    </source>
</evidence>
<dbReference type="GO" id="GO:0006879">
    <property type="term" value="P:intracellular iron ion homeostasis"/>
    <property type="evidence" value="ECO:0007669"/>
    <property type="project" value="TreeGrafter"/>
</dbReference>
<dbReference type="InterPro" id="IPR051410">
    <property type="entry name" value="Ferric/Cupric_Reductase"/>
</dbReference>
<evidence type="ECO:0000313" key="17">
    <source>
        <dbReference type="EMBL" id="KAH7366971.1"/>
    </source>
</evidence>
<evidence type="ECO:0000256" key="14">
    <source>
        <dbReference type="SAM" id="MobiDB-lite"/>
    </source>
</evidence>
<comment type="similarity">
    <text evidence="2">Belongs to the ferric reductase (FRE) family.</text>
</comment>
<dbReference type="InterPro" id="IPR017938">
    <property type="entry name" value="Riboflavin_synthase-like_b-brl"/>
</dbReference>
<evidence type="ECO:0000256" key="12">
    <source>
        <dbReference type="ARBA" id="ARBA00023180"/>
    </source>
</evidence>
<evidence type="ECO:0000256" key="10">
    <source>
        <dbReference type="ARBA" id="ARBA00023065"/>
    </source>
</evidence>
<keyword evidence="5" id="KW-1003">Cell membrane</keyword>
<evidence type="ECO:0000256" key="9">
    <source>
        <dbReference type="ARBA" id="ARBA00023002"/>
    </source>
</evidence>
<evidence type="ECO:0000256" key="4">
    <source>
        <dbReference type="ARBA" id="ARBA00022448"/>
    </source>
</evidence>
<evidence type="ECO:0000256" key="7">
    <source>
        <dbReference type="ARBA" id="ARBA00022982"/>
    </source>
</evidence>
<feature type="region of interest" description="Disordered" evidence="14">
    <location>
        <begin position="505"/>
        <end position="531"/>
    </location>
</feature>
<gene>
    <name evidence="17" type="ORF">B0T11DRAFT_274465</name>
</gene>
<organism evidence="17 18">
    <name type="scientific">Plectosphaerella cucumerina</name>
    <dbReference type="NCBI Taxonomy" id="40658"/>
    <lineage>
        <taxon>Eukaryota</taxon>
        <taxon>Fungi</taxon>
        <taxon>Dikarya</taxon>
        <taxon>Ascomycota</taxon>
        <taxon>Pezizomycotina</taxon>
        <taxon>Sordariomycetes</taxon>
        <taxon>Hypocreomycetidae</taxon>
        <taxon>Glomerellales</taxon>
        <taxon>Plectosphaerellaceae</taxon>
        <taxon>Plectosphaerella</taxon>
    </lineage>
</organism>
<dbReference type="GO" id="GO:0006826">
    <property type="term" value="P:iron ion transport"/>
    <property type="evidence" value="ECO:0007669"/>
    <property type="project" value="TreeGrafter"/>
</dbReference>
<evidence type="ECO:0000313" key="18">
    <source>
        <dbReference type="Proteomes" id="UP000813385"/>
    </source>
</evidence>
<evidence type="ECO:0000256" key="15">
    <source>
        <dbReference type="SAM" id="Phobius"/>
    </source>
</evidence>
<evidence type="ECO:0000256" key="11">
    <source>
        <dbReference type="ARBA" id="ARBA00023136"/>
    </source>
</evidence>
<evidence type="ECO:0000256" key="8">
    <source>
        <dbReference type="ARBA" id="ARBA00022989"/>
    </source>
</evidence>